<proteinExistence type="predicted"/>
<reference evidence="2 5" key="1">
    <citation type="submission" date="2016-07" db="EMBL/GenBank/DDBJ databases">
        <title>Characterization of isolates of Eisenbergiella tayi derived from blood cultures, using whole genome sequencing.</title>
        <authorList>
            <person name="Burdz T."/>
            <person name="Wiebe D."/>
            <person name="Huynh C."/>
            <person name="Bernard K."/>
        </authorList>
    </citation>
    <scope>NUCLEOTIDE SEQUENCE [LARGE SCALE GENOMIC DNA]</scope>
    <source>
        <strain evidence="2 5">NML 110608</strain>
    </source>
</reference>
<comment type="caution">
    <text evidence="2">The sequence shown here is derived from an EMBL/GenBank/DDBJ whole genome shotgun (WGS) entry which is preliminary data.</text>
</comment>
<dbReference type="EMBL" id="MEHA01000012">
    <property type="protein sequence ID" value="ODR49720.1"/>
    <property type="molecule type" value="Genomic_DNA"/>
</dbReference>
<name>A0A1E3AJF5_9FIRM</name>
<reference evidence="4 7" key="2">
    <citation type="submission" date="2016-08" db="EMBL/GenBank/DDBJ databases">
        <title>Characterization of Isolates of Eisenbergiella tayi Derived from Blood Cultures, Using Whole Genome Sequencing.</title>
        <authorList>
            <person name="Bernier A.-M."/>
            <person name="Burdz T."/>
            <person name="Wiebe D."/>
            <person name="Bernard K."/>
        </authorList>
    </citation>
    <scope>NUCLEOTIDE SEQUENCE [LARGE SCALE GENOMIC DNA]</scope>
    <source>
        <strain evidence="4 7">NML120146</strain>
    </source>
</reference>
<dbReference type="Proteomes" id="UP000094271">
    <property type="component" value="Unassembled WGS sequence"/>
</dbReference>
<dbReference type="Gene3D" id="3.30.110.170">
    <property type="entry name" value="Protein of unknown function (DUF541), domain 1"/>
    <property type="match status" value="1"/>
</dbReference>
<dbReference type="RefSeq" id="WP_069151304.1">
    <property type="nucleotide sequence ID" value="NZ_JAQCZP010000034.1"/>
</dbReference>
<protein>
    <submittedName>
        <fullName evidence="2">26 kDa periplasmic immunogenic protein</fullName>
    </submittedName>
</protein>
<keyword evidence="7" id="KW-1185">Reference proteome</keyword>
<evidence type="ECO:0000313" key="4">
    <source>
        <dbReference type="EMBL" id="ODR60517.1"/>
    </source>
</evidence>
<evidence type="ECO:0000256" key="1">
    <source>
        <dbReference type="SAM" id="SignalP"/>
    </source>
</evidence>
<dbReference type="PROSITE" id="PS51257">
    <property type="entry name" value="PROKAR_LIPOPROTEIN"/>
    <property type="match status" value="1"/>
</dbReference>
<evidence type="ECO:0000313" key="5">
    <source>
        <dbReference type="Proteomes" id="UP000094067"/>
    </source>
</evidence>
<evidence type="ECO:0000313" key="2">
    <source>
        <dbReference type="EMBL" id="ODM08581.1"/>
    </source>
</evidence>
<feature type="signal peptide" evidence="1">
    <location>
        <begin position="1"/>
        <end position="18"/>
    </location>
</feature>
<dbReference type="PANTHER" id="PTHR34387">
    <property type="entry name" value="SLR1258 PROTEIN"/>
    <property type="match status" value="1"/>
</dbReference>
<dbReference type="AlphaFoldDB" id="A0A1E3AJF5"/>
<keyword evidence="1" id="KW-0732">Signal</keyword>
<dbReference type="OrthoDB" id="9785192at2"/>
<dbReference type="GO" id="GO:0006974">
    <property type="term" value="P:DNA damage response"/>
    <property type="evidence" value="ECO:0007669"/>
    <property type="project" value="TreeGrafter"/>
</dbReference>
<evidence type="ECO:0000313" key="3">
    <source>
        <dbReference type="EMBL" id="ODR49720.1"/>
    </source>
</evidence>
<dbReference type="Pfam" id="PF04402">
    <property type="entry name" value="SIMPL"/>
    <property type="match status" value="1"/>
</dbReference>
<dbReference type="Proteomes" id="UP000094869">
    <property type="component" value="Unassembled WGS sequence"/>
</dbReference>
<dbReference type="PANTHER" id="PTHR34387:SF2">
    <property type="entry name" value="SLR1258 PROTEIN"/>
    <property type="match status" value="1"/>
</dbReference>
<feature type="chain" id="PRO_5044556741" evidence="1">
    <location>
        <begin position="19"/>
        <end position="250"/>
    </location>
</feature>
<evidence type="ECO:0000313" key="6">
    <source>
        <dbReference type="Proteomes" id="UP000094271"/>
    </source>
</evidence>
<organism evidence="2 5">
    <name type="scientific">Eisenbergiella tayi</name>
    <dbReference type="NCBI Taxonomy" id="1432052"/>
    <lineage>
        <taxon>Bacteria</taxon>
        <taxon>Bacillati</taxon>
        <taxon>Bacillota</taxon>
        <taxon>Clostridia</taxon>
        <taxon>Lachnospirales</taxon>
        <taxon>Lachnospiraceae</taxon>
        <taxon>Eisenbergiella</taxon>
    </lineage>
</organism>
<reference evidence="3 6" key="3">
    <citation type="submission" date="2016-08" db="EMBL/GenBank/DDBJ databases">
        <authorList>
            <person name="Seilhamer J.J."/>
        </authorList>
    </citation>
    <scope>NUCLEOTIDE SEQUENCE [LARGE SCALE GENOMIC DNA]</scope>
    <source>
        <strain evidence="3 6">NML150140-1</strain>
    </source>
</reference>
<dbReference type="EMBL" id="MEHD01000011">
    <property type="protein sequence ID" value="ODR60517.1"/>
    <property type="molecule type" value="Genomic_DNA"/>
</dbReference>
<sequence>MKKIIAAAAAAAMLTLSACGSSGETIAMVPAPTDSAVNTITVNSNEKVNVVPDIAEVVYSVQTESPDAAGCQQQNTEDVNKVVELLTGLGVEEGSIQTTGYYMNPRYSWSNDTQTLIGYEATTTLTVSDLLIDSLGDILTQSVNAGVNNIQSISYLSSNYDESYQEALRLSIEAAKTKAEAMAQAAGCQLGGITQLREQSSYSPARYTDNALAEKTSLSAARDTGSVTIMPGELEVEAVITVEYQLLPNS</sequence>
<dbReference type="EMBL" id="MCGH01000001">
    <property type="protein sequence ID" value="ODM08581.1"/>
    <property type="molecule type" value="Genomic_DNA"/>
</dbReference>
<dbReference type="Proteomes" id="UP000094067">
    <property type="component" value="Unassembled WGS sequence"/>
</dbReference>
<dbReference type="Gene3D" id="3.30.70.2970">
    <property type="entry name" value="Protein of unknown function (DUF541), domain 2"/>
    <property type="match status" value="1"/>
</dbReference>
<evidence type="ECO:0000313" key="7">
    <source>
        <dbReference type="Proteomes" id="UP000094869"/>
    </source>
</evidence>
<dbReference type="InterPro" id="IPR052022">
    <property type="entry name" value="26kDa_periplasmic_antigen"/>
</dbReference>
<dbReference type="InterPro" id="IPR007497">
    <property type="entry name" value="SIMPL/DUF541"/>
</dbReference>
<gene>
    <name evidence="3" type="ORF">BEI59_17040</name>
    <name evidence="2" type="ORF">BEI61_00210</name>
    <name evidence="4" type="ORF">BEI63_04675</name>
</gene>
<accession>A0A1E3AJF5</accession>